<sequence>EADYYNRKVSERAYMGEAWNGATKDWGIVDVPPGTRRVQMDGVGGGSQEITWQQYNGVRRGKFITAEQEYDAEFETGRRSLPPPSEPPERPREEVRETRIDIRERGAPSTGTELIRRDEVHKPAPPKDMWTEITKDLVIKEAIEEMGYDYEETDPFFYVMEYLKYDDVLRLVELSEHIRHQRRDRIREIQYEREDIKERDRWEVEHRSKHEPKYEDVIYEREVYEETGPRRHRYRY</sequence>
<dbReference type="InterPro" id="IPR058348">
    <property type="entry name" value="DUF8035"/>
</dbReference>
<evidence type="ECO:0000259" key="2">
    <source>
        <dbReference type="Pfam" id="PF26118"/>
    </source>
</evidence>
<name>A0A6A6GWD3_VIRVR</name>
<feature type="region of interest" description="Disordered" evidence="1">
    <location>
        <begin position="72"/>
        <end position="96"/>
    </location>
</feature>
<evidence type="ECO:0000313" key="3">
    <source>
        <dbReference type="EMBL" id="KAF2230017.1"/>
    </source>
</evidence>
<accession>A0A6A6GWD3</accession>
<dbReference type="AlphaFoldDB" id="A0A6A6GWD3"/>
<feature type="domain" description="DUF8035" evidence="2">
    <location>
        <begin position="127"/>
        <end position="180"/>
    </location>
</feature>
<feature type="compositionally biased region" description="Basic and acidic residues" evidence="1">
    <location>
        <begin position="87"/>
        <end position="96"/>
    </location>
</feature>
<keyword evidence="4" id="KW-1185">Reference proteome</keyword>
<reference evidence="3" key="1">
    <citation type="journal article" date="2020" name="Stud. Mycol.">
        <title>101 Dothideomycetes genomes: a test case for predicting lifestyles and emergence of pathogens.</title>
        <authorList>
            <person name="Haridas S."/>
            <person name="Albert R."/>
            <person name="Binder M."/>
            <person name="Bloem J."/>
            <person name="Labutti K."/>
            <person name="Salamov A."/>
            <person name="Andreopoulos B."/>
            <person name="Baker S."/>
            <person name="Barry K."/>
            <person name="Bills G."/>
            <person name="Bluhm B."/>
            <person name="Cannon C."/>
            <person name="Castanera R."/>
            <person name="Culley D."/>
            <person name="Daum C."/>
            <person name="Ezra D."/>
            <person name="Gonzalez J."/>
            <person name="Henrissat B."/>
            <person name="Kuo A."/>
            <person name="Liang C."/>
            <person name="Lipzen A."/>
            <person name="Lutzoni F."/>
            <person name="Magnuson J."/>
            <person name="Mondo S."/>
            <person name="Nolan M."/>
            <person name="Ohm R."/>
            <person name="Pangilinan J."/>
            <person name="Park H.-J."/>
            <person name="Ramirez L."/>
            <person name="Alfaro M."/>
            <person name="Sun H."/>
            <person name="Tritt A."/>
            <person name="Yoshinaga Y."/>
            <person name="Zwiers L.-H."/>
            <person name="Turgeon B."/>
            <person name="Goodwin S."/>
            <person name="Spatafora J."/>
            <person name="Crous P."/>
            <person name="Grigoriev I."/>
        </authorList>
    </citation>
    <scope>NUCLEOTIDE SEQUENCE</scope>
    <source>
        <strain evidence="3">Tuck. ex Michener</strain>
    </source>
</reference>
<gene>
    <name evidence="3" type="ORF">EV356DRAFT_454709</name>
</gene>
<evidence type="ECO:0000256" key="1">
    <source>
        <dbReference type="SAM" id="MobiDB-lite"/>
    </source>
</evidence>
<protein>
    <recommendedName>
        <fullName evidence="2">DUF8035 domain-containing protein</fullName>
    </recommendedName>
</protein>
<proteinExistence type="predicted"/>
<dbReference type="OrthoDB" id="5410752at2759"/>
<dbReference type="Pfam" id="PF26118">
    <property type="entry name" value="DUF8035"/>
    <property type="match status" value="1"/>
</dbReference>
<evidence type="ECO:0000313" key="4">
    <source>
        <dbReference type="Proteomes" id="UP000800092"/>
    </source>
</evidence>
<dbReference type="EMBL" id="ML991849">
    <property type="protein sequence ID" value="KAF2230017.1"/>
    <property type="molecule type" value="Genomic_DNA"/>
</dbReference>
<organism evidence="3 4">
    <name type="scientific">Viridothelium virens</name>
    <name type="common">Speckled blister lichen</name>
    <name type="synonym">Trypethelium virens</name>
    <dbReference type="NCBI Taxonomy" id="1048519"/>
    <lineage>
        <taxon>Eukaryota</taxon>
        <taxon>Fungi</taxon>
        <taxon>Dikarya</taxon>
        <taxon>Ascomycota</taxon>
        <taxon>Pezizomycotina</taxon>
        <taxon>Dothideomycetes</taxon>
        <taxon>Dothideomycetes incertae sedis</taxon>
        <taxon>Trypetheliales</taxon>
        <taxon>Trypetheliaceae</taxon>
        <taxon>Viridothelium</taxon>
    </lineage>
</organism>
<dbReference type="Proteomes" id="UP000800092">
    <property type="component" value="Unassembled WGS sequence"/>
</dbReference>
<feature type="non-terminal residue" evidence="3">
    <location>
        <position position="1"/>
    </location>
</feature>